<feature type="transmembrane region" description="Helical" evidence="5">
    <location>
        <begin position="12"/>
        <end position="36"/>
    </location>
</feature>
<feature type="transmembrane region" description="Helical" evidence="5">
    <location>
        <begin position="97"/>
        <end position="118"/>
    </location>
</feature>
<dbReference type="PANTHER" id="PTHR11863">
    <property type="entry name" value="STEROL DESATURASE"/>
    <property type="match status" value="1"/>
</dbReference>
<feature type="domain" description="Fatty acid hydroxylase" evidence="6">
    <location>
        <begin position="106"/>
        <end position="240"/>
    </location>
</feature>
<dbReference type="GO" id="GO:0016491">
    <property type="term" value="F:oxidoreductase activity"/>
    <property type="evidence" value="ECO:0007669"/>
    <property type="project" value="InterPro"/>
</dbReference>
<dbReference type="Pfam" id="PF04116">
    <property type="entry name" value="FA_hydroxylase"/>
    <property type="match status" value="1"/>
</dbReference>
<feature type="transmembrane region" description="Helical" evidence="5">
    <location>
        <begin position="63"/>
        <end position="85"/>
    </location>
</feature>
<name>A0A6H2C0U4_DOLFA</name>
<feature type="transmembrane region" description="Helical" evidence="5">
    <location>
        <begin position="164"/>
        <end position="189"/>
    </location>
</feature>
<reference evidence="7 8" key="2">
    <citation type="submission" date="2020-04" db="EMBL/GenBank/DDBJ databases">
        <authorList>
            <person name="Fomenkov A."/>
            <person name="Anton B.P."/>
            <person name="Roberts R.J."/>
        </authorList>
    </citation>
    <scope>NUCLEOTIDE SEQUENCE [LARGE SCALE GENOMIC DNA]</scope>
    <source>
        <strain evidence="7 8">CCAP 1403/13f</strain>
    </source>
</reference>
<keyword evidence="2 5" id="KW-0812">Transmembrane</keyword>
<reference evidence="7 8" key="1">
    <citation type="submission" date="2020-04" db="EMBL/GenBank/DDBJ databases">
        <title>Genome-Wide Identification of 5-Methylcytosine Sites in Bacterial Genomes By High-Throughput Sequencing of MspJI Restriction Fragments.</title>
        <authorList>
            <person name="Wu V."/>
        </authorList>
    </citation>
    <scope>NUCLEOTIDE SEQUENCE [LARGE SCALE GENOMIC DNA]</scope>
    <source>
        <strain evidence="7 8">CCAP 1403/13f</strain>
    </source>
</reference>
<dbReference type="KEGG" id="dfs:HGD76_15975"/>
<proteinExistence type="predicted"/>
<gene>
    <name evidence="7" type="ORF">HGD76_15975</name>
</gene>
<dbReference type="GO" id="GO:0005506">
    <property type="term" value="F:iron ion binding"/>
    <property type="evidence" value="ECO:0007669"/>
    <property type="project" value="InterPro"/>
</dbReference>
<dbReference type="InterPro" id="IPR006694">
    <property type="entry name" value="Fatty_acid_hydroxylase"/>
</dbReference>
<evidence type="ECO:0000313" key="8">
    <source>
        <dbReference type="Proteomes" id="UP000502433"/>
    </source>
</evidence>
<evidence type="ECO:0000256" key="2">
    <source>
        <dbReference type="ARBA" id="ARBA00022692"/>
    </source>
</evidence>
<keyword evidence="3 5" id="KW-1133">Transmembrane helix</keyword>
<comment type="subcellular location">
    <subcellularLocation>
        <location evidence="1">Membrane</location>
    </subcellularLocation>
</comment>
<dbReference type="GO" id="GO:0016020">
    <property type="term" value="C:membrane"/>
    <property type="evidence" value="ECO:0007669"/>
    <property type="project" value="UniProtKB-SubCell"/>
</dbReference>
<evidence type="ECO:0000256" key="4">
    <source>
        <dbReference type="ARBA" id="ARBA00023136"/>
    </source>
</evidence>
<accession>A0A6H2C0U4</accession>
<evidence type="ECO:0000259" key="6">
    <source>
        <dbReference type="Pfam" id="PF04116"/>
    </source>
</evidence>
<evidence type="ECO:0000313" key="7">
    <source>
        <dbReference type="EMBL" id="QJB45445.1"/>
    </source>
</evidence>
<evidence type="ECO:0000256" key="5">
    <source>
        <dbReference type="SAM" id="Phobius"/>
    </source>
</evidence>
<dbReference type="InterPro" id="IPR050307">
    <property type="entry name" value="Sterol_Desaturase_Related"/>
</dbReference>
<evidence type="ECO:0000256" key="1">
    <source>
        <dbReference type="ARBA" id="ARBA00004370"/>
    </source>
</evidence>
<evidence type="ECO:0000256" key="3">
    <source>
        <dbReference type="ARBA" id="ARBA00022989"/>
    </source>
</evidence>
<dbReference type="AlphaFoldDB" id="A0A6H2C0U4"/>
<protein>
    <submittedName>
        <fullName evidence="7">Sterol desaturase family protein</fullName>
    </submittedName>
</protein>
<dbReference type="EMBL" id="CP051206">
    <property type="protein sequence ID" value="QJB45445.1"/>
    <property type="molecule type" value="Genomic_DNA"/>
</dbReference>
<organism evidence="7 8">
    <name type="scientific">Dolichospermum flos-aquae CCAP 1403/13F</name>
    <dbReference type="NCBI Taxonomy" id="315271"/>
    <lineage>
        <taxon>Bacteria</taxon>
        <taxon>Bacillati</taxon>
        <taxon>Cyanobacteriota</taxon>
        <taxon>Cyanophyceae</taxon>
        <taxon>Nostocales</taxon>
        <taxon>Aphanizomenonaceae</taxon>
        <taxon>Dolichospermum</taxon>
    </lineage>
</organism>
<keyword evidence="4 5" id="KW-0472">Membrane</keyword>
<sequence length="257" mass="31033">MLPNLTQFGISSLFMFFVLSTRYLIVSSLLYWLLWVRRPQSWEVRRLHDLDRRKSKMKSEIKWSLFSCLIFALPSAFIMEMIALGQTKVYINPIQYGWVYLPVSLFIYLFIHDTYFYWTHRWLHIPSIYRRFHKVHHESINPTPWTSFSFDPVESMMTAIIIPILVFIIPIHISMILLLLTLMTIFGVVNHTGYEVYPRSWMRGFWGKNWITPTHHTLHHHKFNCNYGLYFRFWDQLMNTDVMVKTPFILKKNRSNN</sequence>
<dbReference type="GO" id="GO:0008610">
    <property type="term" value="P:lipid biosynthetic process"/>
    <property type="evidence" value="ECO:0007669"/>
    <property type="project" value="InterPro"/>
</dbReference>
<dbReference type="Proteomes" id="UP000502433">
    <property type="component" value="Chromosome"/>
</dbReference>